<dbReference type="EMBL" id="CP029353">
    <property type="protein sequence ID" value="AWK85962.1"/>
    <property type="molecule type" value="Genomic_DNA"/>
</dbReference>
<dbReference type="InterPro" id="IPR003594">
    <property type="entry name" value="HATPase_dom"/>
</dbReference>
<feature type="domain" description="PAS" evidence="10">
    <location>
        <begin position="186"/>
        <end position="231"/>
    </location>
</feature>
<reference evidence="13" key="1">
    <citation type="submission" date="2018-05" db="EMBL/GenBank/DDBJ databases">
        <title>Azospirillum thermophila sp. nov., a novel isolated from hot spring.</title>
        <authorList>
            <person name="Zhao Z."/>
        </authorList>
    </citation>
    <scope>NUCLEOTIDE SEQUENCE [LARGE SCALE GENOMIC DNA]</scope>
    <source>
        <strain evidence="13">CFH 70021</strain>
    </source>
</reference>
<dbReference type="CDD" id="cd00082">
    <property type="entry name" value="HisKA"/>
    <property type="match status" value="1"/>
</dbReference>
<dbReference type="Pfam" id="PF02518">
    <property type="entry name" value="HATPase_c"/>
    <property type="match status" value="1"/>
</dbReference>
<comment type="catalytic activity">
    <reaction evidence="1">
        <text>ATP + protein L-histidine = ADP + protein N-phospho-L-histidine.</text>
        <dbReference type="EC" id="2.7.13.3"/>
    </reaction>
</comment>
<dbReference type="EC" id="2.7.13.3" evidence="2"/>
<accession>A0A2S2CN97</accession>
<dbReference type="SUPFAM" id="SSF47384">
    <property type="entry name" value="Homodimeric domain of signal transducing histidine kinase"/>
    <property type="match status" value="1"/>
</dbReference>
<evidence type="ECO:0000256" key="1">
    <source>
        <dbReference type="ARBA" id="ARBA00000085"/>
    </source>
</evidence>
<feature type="compositionally biased region" description="Basic residues" evidence="8">
    <location>
        <begin position="20"/>
        <end position="32"/>
    </location>
</feature>
<dbReference type="PRINTS" id="PR00344">
    <property type="entry name" value="BCTRLSENSOR"/>
</dbReference>
<gene>
    <name evidence="12" type="ORF">DEW08_06545</name>
</gene>
<organism evidence="12 13">
    <name type="scientific">Azospirillum thermophilum</name>
    <dbReference type="NCBI Taxonomy" id="2202148"/>
    <lineage>
        <taxon>Bacteria</taxon>
        <taxon>Pseudomonadati</taxon>
        <taxon>Pseudomonadota</taxon>
        <taxon>Alphaproteobacteria</taxon>
        <taxon>Rhodospirillales</taxon>
        <taxon>Azospirillaceae</taxon>
        <taxon>Azospirillum</taxon>
    </lineage>
</organism>
<dbReference type="PROSITE" id="PS50112">
    <property type="entry name" value="PAS"/>
    <property type="match status" value="2"/>
</dbReference>
<dbReference type="NCBIfam" id="TIGR00229">
    <property type="entry name" value="sensory_box"/>
    <property type="match status" value="2"/>
</dbReference>
<evidence type="ECO:0000256" key="4">
    <source>
        <dbReference type="ARBA" id="ARBA00022679"/>
    </source>
</evidence>
<dbReference type="GO" id="GO:0000155">
    <property type="term" value="F:phosphorelay sensor kinase activity"/>
    <property type="evidence" value="ECO:0007669"/>
    <property type="project" value="InterPro"/>
</dbReference>
<dbReference type="Proteomes" id="UP000245629">
    <property type="component" value="Chromosome 2"/>
</dbReference>
<dbReference type="InterPro" id="IPR004358">
    <property type="entry name" value="Sig_transdc_His_kin-like_C"/>
</dbReference>
<name>A0A2S2CN97_9PROT</name>
<dbReference type="CDD" id="cd00075">
    <property type="entry name" value="HATPase"/>
    <property type="match status" value="1"/>
</dbReference>
<dbReference type="SUPFAM" id="SSF55874">
    <property type="entry name" value="ATPase domain of HSP90 chaperone/DNA topoisomerase II/histidine kinase"/>
    <property type="match status" value="1"/>
</dbReference>
<dbReference type="PANTHER" id="PTHR43711:SF1">
    <property type="entry name" value="HISTIDINE KINASE 1"/>
    <property type="match status" value="1"/>
</dbReference>
<evidence type="ECO:0000256" key="7">
    <source>
        <dbReference type="SAM" id="Coils"/>
    </source>
</evidence>
<dbReference type="InterPro" id="IPR003661">
    <property type="entry name" value="HisK_dim/P_dom"/>
</dbReference>
<dbReference type="PROSITE" id="PS50113">
    <property type="entry name" value="PAC"/>
    <property type="match status" value="2"/>
</dbReference>
<dbReference type="InterPro" id="IPR000700">
    <property type="entry name" value="PAS-assoc_C"/>
</dbReference>
<dbReference type="PANTHER" id="PTHR43711">
    <property type="entry name" value="TWO-COMPONENT HISTIDINE KINASE"/>
    <property type="match status" value="1"/>
</dbReference>
<dbReference type="InterPro" id="IPR036890">
    <property type="entry name" value="HATPase_C_sf"/>
</dbReference>
<keyword evidence="4" id="KW-0808">Transferase</keyword>
<feature type="domain" description="Histidine kinase" evidence="9">
    <location>
        <begin position="483"/>
        <end position="697"/>
    </location>
</feature>
<dbReference type="OrthoDB" id="9806130at2"/>
<dbReference type="Gene3D" id="3.30.565.10">
    <property type="entry name" value="Histidine kinase-like ATPase, C-terminal domain"/>
    <property type="match status" value="1"/>
</dbReference>
<dbReference type="Gene3D" id="1.10.287.130">
    <property type="match status" value="1"/>
</dbReference>
<feature type="region of interest" description="Disordered" evidence="8">
    <location>
        <begin position="1"/>
        <end position="36"/>
    </location>
</feature>
<feature type="coiled-coil region" evidence="7">
    <location>
        <begin position="449"/>
        <end position="476"/>
    </location>
</feature>
<evidence type="ECO:0000256" key="3">
    <source>
        <dbReference type="ARBA" id="ARBA00022553"/>
    </source>
</evidence>
<evidence type="ECO:0000259" key="11">
    <source>
        <dbReference type="PROSITE" id="PS50113"/>
    </source>
</evidence>
<dbReference type="SMART" id="SM00091">
    <property type="entry name" value="PAS"/>
    <property type="match status" value="2"/>
</dbReference>
<keyword evidence="13" id="KW-1185">Reference proteome</keyword>
<evidence type="ECO:0000256" key="2">
    <source>
        <dbReference type="ARBA" id="ARBA00012438"/>
    </source>
</evidence>
<dbReference type="SUPFAM" id="SSF55785">
    <property type="entry name" value="PYP-like sensor domain (PAS domain)"/>
    <property type="match status" value="3"/>
</dbReference>
<dbReference type="AlphaFoldDB" id="A0A2S2CN97"/>
<dbReference type="InterPro" id="IPR036097">
    <property type="entry name" value="HisK_dim/P_sf"/>
</dbReference>
<feature type="domain" description="PAS" evidence="10">
    <location>
        <begin position="333"/>
        <end position="403"/>
    </location>
</feature>
<evidence type="ECO:0000313" key="13">
    <source>
        <dbReference type="Proteomes" id="UP000245629"/>
    </source>
</evidence>
<evidence type="ECO:0000256" key="5">
    <source>
        <dbReference type="ARBA" id="ARBA00022777"/>
    </source>
</evidence>
<keyword evidence="7" id="KW-0175">Coiled coil</keyword>
<proteinExistence type="predicted"/>
<protein>
    <recommendedName>
        <fullName evidence="2">histidine kinase</fullName>
        <ecNumber evidence="2">2.7.13.3</ecNumber>
    </recommendedName>
</protein>
<sequence>MGAAVLDLSDAPCRRDGRGGRHRRQHRKRRGAGLHVQTARPRDRAVLMPQAQKVMPAAPDAGAGWAILDAMSGRVCLVDADGRVVAANRAWQADGGRRDGAAGWPVGSRIADLDEAHGGPDVRDAVGLVLTGTRERATLEIDHCCGTDTCCLFVITGARLGGGPAAVVECIDVSEQKRLARDLARQKTYLRQIIDQIPHFIFVKDAEGRHLLANRPFAEAMNLSVEAFEGRRHDDFPHRPRHENAAYSKDDLTVLDTGRPLVVPEEAFTDAFGRHRLLQTTKVPFRGLEGEPTCVLGISVDVTETRRIERELAAYRSRLERLVEERTADLERSRAVLRSLLDSIPDMIFFKDRDGRYLGCNTAFAAFAGRPEAALAGKDDAELFAPWMADGFRAADREVLAQGRSERREEWIAFPDGSRRLVETVKAPFFGPGGDVLGLVGVARDVTLRHEAELRLMESTRALEDALRRQKELNETQRKFVAMVSHEFRTPLAIIDGAAQLVLRHGARMGPGTVRDHQETIRAAVARARHLIETTLAAASLDAGAIRFTPGPVDLHRMLEELVAQRASLSKDHRIALRIEDGLPVIQGDQRLLHQVFNNLLSNAAKYSPAGGGIEVTARPDRNGAVVEVSDHGVGIPEDEQGKVFERFFRASTSAGIPGTGLGLNVAKELVAMHGGDIALASGGGTTTFQVRLPLAAPRR</sequence>
<dbReference type="KEGG" id="azz:DEW08_06545"/>
<dbReference type="SMART" id="SM00387">
    <property type="entry name" value="HATPase_c"/>
    <property type="match status" value="1"/>
</dbReference>
<keyword evidence="3" id="KW-0597">Phosphoprotein</keyword>
<feature type="domain" description="PAC" evidence="11">
    <location>
        <begin position="262"/>
        <end position="314"/>
    </location>
</feature>
<evidence type="ECO:0000256" key="8">
    <source>
        <dbReference type="SAM" id="MobiDB-lite"/>
    </source>
</evidence>
<evidence type="ECO:0000256" key="6">
    <source>
        <dbReference type="ARBA" id="ARBA00023012"/>
    </source>
</evidence>
<evidence type="ECO:0000259" key="10">
    <source>
        <dbReference type="PROSITE" id="PS50112"/>
    </source>
</evidence>
<keyword evidence="6" id="KW-0902">Two-component regulatory system</keyword>
<dbReference type="Gene3D" id="3.30.450.20">
    <property type="entry name" value="PAS domain"/>
    <property type="match status" value="3"/>
</dbReference>
<dbReference type="CDD" id="cd00130">
    <property type="entry name" value="PAS"/>
    <property type="match status" value="2"/>
</dbReference>
<feature type="domain" description="PAC" evidence="11">
    <location>
        <begin position="406"/>
        <end position="458"/>
    </location>
</feature>
<dbReference type="Pfam" id="PF00512">
    <property type="entry name" value="HisKA"/>
    <property type="match status" value="1"/>
</dbReference>
<dbReference type="InterPro" id="IPR050736">
    <property type="entry name" value="Sensor_HK_Regulatory"/>
</dbReference>
<evidence type="ECO:0000259" key="9">
    <source>
        <dbReference type="PROSITE" id="PS50109"/>
    </source>
</evidence>
<dbReference type="FunFam" id="3.30.565.10:FF:000006">
    <property type="entry name" value="Sensor histidine kinase WalK"/>
    <property type="match status" value="1"/>
</dbReference>
<dbReference type="InterPro" id="IPR005467">
    <property type="entry name" value="His_kinase_dom"/>
</dbReference>
<dbReference type="PROSITE" id="PS50109">
    <property type="entry name" value="HIS_KIN"/>
    <property type="match status" value="1"/>
</dbReference>
<dbReference type="InterPro" id="IPR013656">
    <property type="entry name" value="PAS_4"/>
</dbReference>
<dbReference type="InterPro" id="IPR000014">
    <property type="entry name" value="PAS"/>
</dbReference>
<dbReference type="Pfam" id="PF08448">
    <property type="entry name" value="PAS_4"/>
    <property type="match status" value="2"/>
</dbReference>
<evidence type="ECO:0000313" key="12">
    <source>
        <dbReference type="EMBL" id="AWK85962.1"/>
    </source>
</evidence>
<dbReference type="SMART" id="SM00388">
    <property type="entry name" value="HisKA"/>
    <property type="match status" value="1"/>
</dbReference>
<dbReference type="InterPro" id="IPR035965">
    <property type="entry name" value="PAS-like_dom_sf"/>
</dbReference>
<keyword evidence="5" id="KW-0418">Kinase</keyword>